<dbReference type="KEGG" id="ppha:BVH74_13225"/>
<dbReference type="InterPro" id="IPR010707">
    <property type="entry name" value="DUF1285"/>
</dbReference>
<dbReference type="Gene3D" id="2.30.270.10">
    <property type="entry name" value="duf1285 protein"/>
    <property type="match status" value="1"/>
</dbReference>
<dbReference type="EMBL" id="CP020100">
    <property type="protein sequence ID" value="AQZ95651.1"/>
    <property type="molecule type" value="Genomic_DNA"/>
</dbReference>
<sequence length="196" mass="21912">MDNRPPPPQSLLDSIPQTGSLHRREPAPVHLWNPPLSGELDMRITRDGTWYYQGGPIERKALAQLFSGILRLDEDGRYYLVTPVERWAIQVDDAPFVATNLNIEGEGQLQRLRFTTSLGDEFEAGTEHPITLKCDPDSGEPAPYILVRANLQALIHRNVFYQLVDLAVAHEQNGHSALGVWSNGQFFPMDGGAEAR</sequence>
<feature type="compositionally biased region" description="Polar residues" evidence="1">
    <location>
        <begin position="11"/>
        <end position="20"/>
    </location>
</feature>
<accession>A0A1V0B6Y9</accession>
<evidence type="ECO:0000259" key="2">
    <source>
        <dbReference type="Pfam" id="PF06938"/>
    </source>
</evidence>
<dbReference type="InterPro" id="IPR048341">
    <property type="entry name" value="DUF1285_N"/>
</dbReference>
<dbReference type="Pfam" id="PF21028">
    <property type="entry name" value="DUF1285_C"/>
    <property type="match status" value="1"/>
</dbReference>
<feature type="domain" description="DUF1285" evidence="3">
    <location>
        <begin position="95"/>
        <end position="189"/>
    </location>
</feature>
<dbReference type="Proteomes" id="UP000243488">
    <property type="component" value="Chromosome"/>
</dbReference>
<protein>
    <submittedName>
        <fullName evidence="4">Proteophosphoglycan</fullName>
    </submittedName>
</protein>
<keyword evidence="5" id="KW-1185">Reference proteome</keyword>
<feature type="domain" description="DUF1285" evidence="2">
    <location>
        <begin position="27"/>
        <end position="94"/>
    </location>
</feature>
<evidence type="ECO:0000313" key="4">
    <source>
        <dbReference type="EMBL" id="AQZ95651.1"/>
    </source>
</evidence>
<dbReference type="RefSeq" id="WP_080050518.1">
    <property type="nucleotide sequence ID" value="NZ_CP020100.1"/>
</dbReference>
<dbReference type="InterPro" id="IPR048342">
    <property type="entry name" value="DUF1285_C"/>
</dbReference>
<proteinExistence type="predicted"/>
<evidence type="ECO:0000256" key="1">
    <source>
        <dbReference type="SAM" id="MobiDB-lite"/>
    </source>
</evidence>
<feature type="region of interest" description="Disordered" evidence="1">
    <location>
        <begin position="1"/>
        <end position="28"/>
    </location>
</feature>
<reference evidence="4 5" key="1">
    <citation type="submission" date="2017-03" db="EMBL/GenBank/DDBJ databases">
        <title>Complete genome sequence of the novel DNRA strain Pseudomonas sp. S-6-2 isolated from Chinese polluted river sediment. Journal of Biotechnology.</title>
        <authorList>
            <person name="Li J."/>
            <person name="Xiang F."/>
            <person name="Wang L."/>
            <person name="Xi L."/>
            <person name="Liu J."/>
        </authorList>
    </citation>
    <scope>NUCLEOTIDE SEQUENCE [LARGE SCALE GENOMIC DNA]</scope>
    <source>
        <strain evidence="4 5">S-6-2</strain>
    </source>
</reference>
<dbReference type="Pfam" id="PF06938">
    <property type="entry name" value="DUF1285_N"/>
    <property type="match status" value="1"/>
</dbReference>
<dbReference type="PIRSF" id="PIRSF029557">
    <property type="entry name" value="UCP029557"/>
    <property type="match status" value="1"/>
</dbReference>
<name>A0A1V0B6Y9_9GAMM</name>
<dbReference type="STRING" id="1931241.BVH74_13225"/>
<evidence type="ECO:0000259" key="3">
    <source>
        <dbReference type="Pfam" id="PF21028"/>
    </source>
</evidence>
<evidence type="ECO:0000313" key="5">
    <source>
        <dbReference type="Proteomes" id="UP000243488"/>
    </source>
</evidence>
<gene>
    <name evidence="4" type="ORF">BVH74_13225</name>
</gene>
<dbReference type="InterPro" id="IPR023361">
    <property type="entry name" value="DUF1285_beta_roll_sf"/>
</dbReference>
<dbReference type="Gene3D" id="3.10.540.10">
    <property type="entry name" value="duf1285 like domain"/>
    <property type="match status" value="1"/>
</dbReference>
<organism evidence="4 5">
    <name type="scientific">Halopseudomonas phragmitis</name>
    <dbReference type="NCBI Taxonomy" id="1931241"/>
    <lineage>
        <taxon>Bacteria</taxon>
        <taxon>Pseudomonadati</taxon>
        <taxon>Pseudomonadota</taxon>
        <taxon>Gammaproteobacteria</taxon>
        <taxon>Pseudomonadales</taxon>
        <taxon>Pseudomonadaceae</taxon>
        <taxon>Halopseudomonas</taxon>
    </lineage>
</organism>
<dbReference type="AlphaFoldDB" id="A0A1V0B6Y9"/>